<name>A0A073IR99_9BACT</name>
<dbReference type="Pfam" id="PF01042">
    <property type="entry name" value="Ribonuc_L-PSP"/>
    <property type="match status" value="1"/>
</dbReference>
<dbReference type="GO" id="GO:0005829">
    <property type="term" value="C:cytosol"/>
    <property type="evidence" value="ECO:0007669"/>
    <property type="project" value="TreeGrafter"/>
</dbReference>
<accession>A0A073IR99</accession>
<dbReference type="EMBL" id="JMKI01000036">
    <property type="protein sequence ID" value="KEJ92055.1"/>
    <property type="molecule type" value="Genomic_DNA"/>
</dbReference>
<gene>
    <name evidence="2" type="ORF">EH55_06655</name>
</gene>
<comment type="similarity">
    <text evidence="1">Belongs to the RutC family.</text>
</comment>
<evidence type="ECO:0000256" key="1">
    <source>
        <dbReference type="ARBA" id="ARBA00010552"/>
    </source>
</evidence>
<dbReference type="Proteomes" id="UP000027665">
    <property type="component" value="Unassembled WGS sequence"/>
</dbReference>
<dbReference type="AlphaFoldDB" id="A0A073IR99"/>
<keyword evidence="3" id="KW-1185">Reference proteome</keyword>
<dbReference type="GO" id="GO:0019239">
    <property type="term" value="F:deaminase activity"/>
    <property type="evidence" value="ECO:0007669"/>
    <property type="project" value="TreeGrafter"/>
</dbReference>
<dbReference type="PANTHER" id="PTHR11803:SF58">
    <property type="entry name" value="PROTEIN HMF1-RELATED"/>
    <property type="match status" value="1"/>
</dbReference>
<protein>
    <submittedName>
        <fullName evidence="2">Uncharacterized protein</fullName>
    </submittedName>
</protein>
<reference evidence="2 3" key="1">
    <citation type="submission" date="2014-04" db="EMBL/GenBank/DDBJ databases">
        <title>Draft Genome Sequence of Synergistes jonesii.</title>
        <authorList>
            <person name="Coil D.A."/>
            <person name="Eisen J.A."/>
            <person name="Holland-Moritz H.E."/>
        </authorList>
    </citation>
    <scope>NUCLEOTIDE SEQUENCE [LARGE SCALE GENOMIC DNA]</scope>
    <source>
        <strain evidence="2 3">78-1</strain>
    </source>
</reference>
<dbReference type="RefSeq" id="WP_051682777.1">
    <property type="nucleotide sequence ID" value="NZ_CAMETI010000053.1"/>
</dbReference>
<dbReference type="InterPro" id="IPR006175">
    <property type="entry name" value="YjgF/YER057c/UK114"/>
</dbReference>
<dbReference type="Gene3D" id="3.30.1330.40">
    <property type="entry name" value="RutC-like"/>
    <property type="match status" value="1"/>
</dbReference>
<sequence length="133" mass="13955">MFKEAVYVPGTAPGAPAYSPALTVEVGDCKMIYLTGQTSIDQDGGVVCPGDVAGQAEQAFKLAEQLLKAAGAGLNDVVKAQIFLTDVNDYPQVAPVRNKYFAKNRPVSTIVAVNALTTPGCKVELDLVAIVKK</sequence>
<organism evidence="2 3">
    <name type="scientific">Synergistes jonesii</name>
    <dbReference type="NCBI Taxonomy" id="2754"/>
    <lineage>
        <taxon>Bacteria</taxon>
        <taxon>Thermotogati</taxon>
        <taxon>Synergistota</taxon>
        <taxon>Synergistia</taxon>
        <taxon>Synergistales</taxon>
        <taxon>Synergistaceae</taxon>
        <taxon>Synergistes</taxon>
    </lineage>
</organism>
<dbReference type="PANTHER" id="PTHR11803">
    <property type="entry name" value="2-IMINOBUTANOATE/2-IMINOPROPANOATE DEAMINASE RIDA"/>
    <property type="match status" value="1"/>
</dbReference>
<evidence type="ECO:0000313" key="2">
    <source>
        <dbReference type="EMBL" id="KEJ92055.1"/>
    </source>
</evidence>
<dbReference type="CDD" id="cd00448">
    <property type="entry name" value="YjgF_YER057c_UK114_family"/>
    <property type="match status" value="1"/>
</dbReference>
<dbReference type="STRING" id="2754.EH55_06655"/>
<comment type="caution">
    <text evidence="2">The sequence shown here is derived from an EMBL/GenBank/DDBJ whole genome shotgun (WGS) entry which is preliminary data.</text>
</comment>
<dbReference type="InterPro" id="IPR035959">
    <property type="entry name" value="RutC-like_sf"/>
</dbReference>
<dbReference type="GeneID" id="90983944"/>
<dbReference type="SUPFAM" id="SSF55298">
    <property type="entry name" value="YjgF-like"/>
    <property type="match status" value="1"/>
</dbReference>
<proteinExistence type="inferred from homology"/>
<dbReference type="eggNOG" id="COG0251">
    <property type="taxonomic scope" value="Bacteria"/>
</dbReference>
<evidence type="ECO:0000313" key="3">
    <source>
        <dbReference type="Proteomes" id="UP000027665"/>
    </source>
</evidence>
<dbReference type="OrthoDB" id="9803101at2"/>